<dbReference type="EMBL" id="JAVYJV010000024">
    <property type="protein sequence ID" value="KAK4338204.1"/>
    <property type="molecule type" value="Genomic_DNA"/>
</dbReference>
<organism evidence="1 2">
    <name type="scientific">Anisodus tanguticus</name>
    <dbReference type="NCBI Taxonomy" id="243964"/>
    <lineage>
        <taxon>Eukaryota</taxon>
        <taxon>Viridiplantae</taxon>
        <taxon>Streptophyta</taxon>
        <taxon>Embryophyta</taxon>
        <taxon>Tracheophyta</taxon>
        <taxon>Spermatophyta</taxon>
        <taxon>Magnoliopsida</taxon>
        <taxon>eudicotyledons</taxon>
        <taxon>Gunneridae</taxon>
        <taxon>Pentapetalae</taxon>
        <taxon>asterids</taxon>
        <taxon>lamiids</taxon>
        <taxon>Solanales</taxon>
        <taxon>Solanaceae</taxon>
        <taxon>Solanoideae</taxon>
        <taxon>Hyoscyameae</taxon>
        <taxon>Anisodus</taxon>
    </lineage>
</organism>
<evidence type="ECO:0000313" key="2">
    <source>
        <dbReference type="Proteomes" id="UP001291623"/>
    </source>
</evidence>
<proteinExistence type="predicted"/>
<protein>
    <recommendedName>
        <fullName evidence="3">Pentatricopeptide repeat-containing protein</fullName>
    </recommendedName>
</protein>
<comment type="caution">
    <text evidence="1">The sequence shown here is derived from an EMBL/GenBank/DDBJ whole genome shotgun (WGS) entry which is preliminary data.</text>
</comment>
<evidence type="ECO:0008006" key="3">
    <source>
        <dbReference type="Google" id="ProtNLM"/>
    </source>
</evidence>
<reference evidence="1" key="1">
    <citation type="submission" date="2023-12" db="EMBL/GenBank/DDBJ databases">
        <title>Genome assembly of Anisodus tanguticus.</title>
        <authorList>
            <person name="Wang Y.-J."/>
        </authorList>
    </citation>
    <scope>NUCLEOTIDE SEQUENCE</scope>
    <source>
        <strain evidence="1">KB-2021</strain>
        <tissue evidence="1">Leaf</tissue>
    </source>
</reference>
<dbReference type="Proteomes" id="UP001291623">
    <property type="component" value="Unassembled WGS sequence"/>
</dbReference>
<sequence length="281" mass="31557">MKAMGYSVDVNASDVLMVYITDGSVDLDLRWLRFMGSSAIRTDNFIIRQLFESCMKNGLYEQAKSLLETYVNSAAKVDLVLYTSILAHLVRCQDENNERHLMSILSATRQGSHFHVNLSVGAALVAVVHKLHRFRKRMLYYGVVPRRIKLVTGPTLKIMVTDVKLGGIALRVYSTTDSRCFFPKLQCSHQIVELKLLQLSMRGIQHRKNQLNQRSAPPGAVGVLLAITCLSRLTELPESLIEQMQQSGEFFLQAPVNVDTHFVCFTCVDGAVSHIKLTTVK</sequence>
<name>A0AAE1QQP1_9SOLA</name>
<dbReference type="AlphaFoldDB" id="A0AAE1QQP1"/>
<accession>A0AAE1QQP1</accession>
<gene>
    <name evidence="1" type="ORF">RND71_042691</name>
</gene>
<evidence type="ECO:0000313" key="1">
    <source>
        <dbReference type="EMBL" id="KAK4338204.1"/>
    </source>
</evidence>
<keyword evidence="2" id="KW-1185">Reference proteome</keyword>